<sequence>MKVTISKPADIVGAIHAAYEGLSAREKEVADHILAAPGDISMYPGSELAARVGVSNSTITRFVKRVGFESYEEMRLAAREARQTGSPLFTESQVAEAAENGVVGRFADAEAACLRGALADLSADKMQQVVAALLEARQVAFMGFRNSHFLASYARRLVFQFRGGTSLIPSSPGESIAERIADLGKGDMAVVVAMRRTVRPMRDYVEALQASGVRILLVTDPSVRILPTCAEWTITCPVENPHVFDSYAGPMAALRLIAFEAFQRSGAKGRAHLARIETVHERLDELS</sequence>
<evidence type="ECO:0000259" key="1">
    <source>
        <dbReference type="PROSITE" id="PS51071"/>
    </source>
</evidence>
<dbReference type="InterPro" id="IPR047640">
    <property type="entry name" value="RpiR-like"/>
</dbReference>
<feature type="domain" description="HTH rpiR-type" evidence="1">
    <location>
        <begin position="9"/>
        <end position="85"/>
    </location>
</feature>
<dbReference type="InterPro" id="IPR009057">
    <property type="entry name" value="Homeodomain-like_sf"/>
</dbReference>
<proteinExistence type="predicted"/>
<evidence type="ECO:0000313" key="2">
    <source>
        <dbReference type="EMBL" id="EYD73115.1"/>
    </source>
</evidence>
<dbReference type="GO" id="GO:0003677">
    <property type="term" value="F:DNA binding"/>
    <property type="evidence" value="ECO:0007669"/>
    <property type="project" value="InterPro"/>
</dbReference>
<dbReference type="Gene3D" id="1.10.10.10">
    <property type="entry name" value="Winged helix-like DNA-binding domain superfamily/Winged helix DNA-binding domain"/>
    <property type="match status" value="1"/>
</dbReference>
<dbReference type="SUPFAM" id="SSF46689">
    <property type="entry name" value="Homeodomain-like"/>
    <property type="match status" value="1"/>
</dbReference>
<evidence type="ECO:0000313" key="3">
    <source>
        <dbReference type="Proteomes" id="UP000025047"/>
    </source>
</evidence>
<dbReference type="InterPro" id="IPR000281">
    <property type="entry name" value="HTH_RpiR"/>
</dbReference>
<dbReference type="GO" id="GO:1901135">
    <property type="term" value="P:carbohydrate derivative metabolic process"/>
    <property type="evidence" value="ECO:0007669"/>
    <property type="project" value="InterPro"/>
</dbReference>
<dbReference type="STRING" id="1122180.Lokhon_00641"/>
<dbReference type="GO" id="GO:0097367">
    <property type="term" value="F:carbohydrate derivative binding"/>
    <property type="evidence" value="ECO:0007669"/>
    <property type="project" value="InterPro"/>
</dbReference>
<dbReference type="HOGENOM" id="CLU_055769_1_2_5"/>
<dbReference type="eggNOG" id="COG1737">
    <property type="taxonomic scope" value="Bacteria"/>
</dbReference>
<dbReference type="InterPro" id="IPR046348">
    <property type="entry name" value="SIS_dom_sf"/>
</dbReference>
<protein>
    <recommendedName>
        <fullName evidence="1">HTH rpiR-type domain-containing protein</fullName>
    </recommendedName>
</protein>
<dbReference type="Gene3D" id="3.40.50.10490">
    <property type="entry name" value="Glucose-6-phosphate isomerase like protein, domain 1"/>
    <property type="match status" value="1"/>
</dbReference>
<organism evidence="2 3">
    <name type="scientific">Limimaricola hongkongensis DSM 17492</name>
    <dbReference type="NCBI Taxonomy" id="1122180"/>
    <lineage>
        <taxon>Bacteria</taxon>
        <taxon>Pseudomonadati</taxon>
        <taxon>Pseudomonadota</taxon>
        <taxon>Alphaproteobacteria</taxon>
        <taxon>Rhodobacterales</taxon>
        <taxon>Paracoccaceae</taxon>
        <taxon>Limimaricola</taxon>
    </lineage>
</organism>
<dbReference type="InterPro" id="IPR001347">
    <property type="entry name" value="SIS_dom"/>
</dbReference>
<dbReference type="Pfam" id="PF01380">
    <property type="entry name" value="SIS"/>
    <property type="match status" value="1"/>
</dbReference>
<dbReference type="Pfam" id="PF01418">
    <property type="entry name" value="HTH_6"/>
    <property type="match status" value="1"/>
</dbReference>
<name>A0A017HFP2_9RHOB</name>
<dbReference type="OrthoDB" id="3237351at2"/>
<dbReference type="RefSeq" id="WP_017927855.1">
    <property type="nucleotide sequence ID" value="NZ_KB822996.1"/>
</dbReference>
<keyword evidence="3" id="KW-1185">Reference proteome</keyword>
<dbReference type="PANTHER" id="PTHR30514">
    <property type="entry name" value="GLUCOKINASE"/>
    <property type="match status" value="1"/>
</dbReference>
<dbReference type="PROSITE" id="PS51071">
    <property type="entry name" value="HTH_RPIR"/>
    <property type="match status" value="1"/>
</dbReference>
<dbReference type="PATRIC" id="fig|1122180.6.peg.641"/>
<gene>
    <name evidence="2" type="ORF">Lokhon_00641</name>
</gene>
<dbReference type="SUPFAM" id="SSF53697">
    <property type="entry name" value="SIS domain"/>
    <property type="match status" value="1"/>
</dbReference>
<dbReference type="GO" id="GO:0003700">
    <property type="term" value="F:DNA-binding transcription factor activity"/>
    <property type="evidence" value="ECO:0007669"/>
    <property type="project" value="InterPro"/>
</dbReference>
<dbReference type="PANTHER" id="PTHR30514:SF18">
    <property type="entry name" value="RPIR-FAMILY TRANSCRIPTIONAL REGULATOR"/>
    <property type="match status" value="1"/>
</dbReference>
<accession>A0A017HFP2</accession>
<dbReference type="InterPro" id="IPR036388">
    <property type="entry name" value="WH-like_DNA-bd_sf"/>
</dbReference>
<reference evidence="2 3" key="1">
    <citation type="submission" date="2013-03" db="EMBL/GenBank/DDBJ databases">
        <authorList>
            <person name="Fiebig A."/>
            <person name="Goeker M."/>
            <person name="Klenk H.-P.P."/>
        </authorList>
    </citation>
    <scope>NUCLEOTIDE SEQUENCE [LARGE SCALE GENOMIC DNA]</scope>
    <source>
        <strain evidence="2 3">DSM 17492</strain>
    </source>
</reference>
<dbReference type="Proteomes" id="UP000025047">
    <property type="component" value="Unassembled WGS sequence"/>
</dbReference>
<dbReference type="EMBL" id="APGJ01000003">
    <property type="protein sequence ID" value="EYD73115.1"/>
    <property type="molecule type" value="Genomic_DNA"/>
</dbReference>
<dbReference type="AlphaFoldDB" id="A0A017HFP2"/>
<comment type="caution">
    <text evidence="2">The sequence shown here is derived from an EMBL/GenBank/DDBJ whole genome shotgun (WGS) entry which is preliminary data.</text>
</comment>